<evidence type="ECO:0000256" key="5">
    <source>
        <dbReference type="ARBA" id="ARBA00022759"/>
    </source>
</evidence>
<dbReference type="InterPro" id="IPR036279">
    <property type="entry name" value="5-3_exonuclease_C_sf"/>
</dbReference>
<comment type="subunit">
    <text evidence="15">Interacts with PCNA1 and PCNA2. Three molecules of FEN1 bind to one PCNA trimer with each molecule binding to one PCNA monomer. PCNA stimulates the nuclease activity without altering cleavage specificity.</text>
</comment>
<dbReference type="Gene3D" id="3.40.50.1010">
    <property type="entry name" value="5'-nuclease"/>
    <property type="match status" value="1"/>
</dbReference>
<dbReference type="GO" id="GO:0006284">
    <property type="term" value="P:base-excision repair"/>
    <property type="evidence" value="ECO:0007669"/>
    <property type="project" value="UniProtKB-UniRule"/>
</dbReference>
<evidence type="ECO:0000256" key="2">
    <source>
        <dbReference type="ARBA" id="ARBA00022705"/>
    </source>
</evidence>
<keyword evidence="8 16" id="KW-0269">Exonuclease</keyword>
<evidence type="ECO:0000256" key="8">
    <source>
        <dbReference type="ARBA" id="ARBA00022839"/>
    </source>
</evidence>
<comment type="function">
    <text evidence="13 16">Structure-specific nuclease with 5'-flap endonuclease and 5'-3' exonuclease activities involved in DNA replication and repair. During DNA replication, cleaves the 5'-overhanging flap structure that is generated by displacement synthesis when DNA polymerase encounters the 5'-end of a downstream Okazaki fragment. It enters the flap from the 5'-end and then tracks to cleave the flap base, leaving a nick for ligation. Also involved in the long patch base excision repair (LP-BER) pathway, by cleaving within the apurinic/apyrimidinic (AP) site-terminated flap. Acts as a genome stabilization factor that prevents flaps from equilibrating into structures that lead to duplications and deletions. Also possesses 5'-3' exonuclease activity on nicked or gapped double-stranded DNA, and exhibits RNase H activity. Also involved in replication and repair of rDNA and in repairing mitochondrial DNA.</text>
</comment>
<feature type="compositionally biased region" description="Basic residues" evidence="17">
    <location>
        <begin position="377"/>
        <end position="387"/>
    </location>
</feature>
<dbReference type="GO" id="GO:0008409">
    <property type="term" value="F:5'-3' exonuclease activity"/>
    <property type="evidence" value="ECO:0007669"/>
    <property type="project" value="UniProtKB-UniRule"/>
</dbReference>
<dbReference type="InterPro" id="IPR006086">
    <property type="entry name" value="XPG-I_dom"/>
</dbReference>
<dbReference type="GO" id="GO:0000287">
    <property type="term" value="F:magnesium ion binding"/>
    <property type="evidence" value="ECO:0007669"/>
    <property type="project" value="UniProtKB-UniRule"/>
</dbReference>
<evidence type="ECO:0000256" key="11">
    <source>
        <dbReference type="ARBA" id="ARBA00023204"/>
    </source>
</evidence>
<proteinExistence type="inferred from homology"/>
<evidence type="ECO:0000313" key="21">
    <source>
        <dbReference type="Proteomes" id="UP000663699"/>
    </source>
</evidence>
<dbReference type="InterPro" id="IPR023426">
    <property type="entry name" value="Flap_endonuc"/>
</dbReference>
<dbReference type="CDD" id="cd09907">
    <property type="entry name" value="H3TH_FEN1-Euk"/>
    <property type="match status" value="1"/>
</dbReference>
<feature type="region of interest" description="Disordered" evidence="17">
    <location>
        <begin position="361"/>
        <end position="387"/>
    </location>
</feature>
<evidence type="ECO:0000256" key="4">
    <source>
        <dbReference type="ARBA" id="ARBA00022723"/>
    </source>
</evidence>
<dbReference type="SUPFAM" id="SSF47807">
    <property type="entry name" value="5' to 3' exonuclease, C-terminal subdomain"/>
    <property type="match status" value="1"/>
</dbReference>
<evidence type="ECO:0000256" key="15">
    <source>
        <dbReference type="ARBA" id="ARBA00063178"/>
    </source>
</evidence>
<keyword evidence="3 16" id="KW-0540">Nuclease</keyword>
<evidence type="ECO:0000256" key="9">
    <source>
        <dbReference type="ARBA" id="ARBA00022842"/>
    </source>
</evidence>
<evidence type="ECO:0000256" key="7">
    <source>
        <dbReference type="ARBA" id="ARBA00022801"/>
    </source>
</evidence>
<accession>A0A899FUW2</accession>
<dbReference type="InterPro" id="IPR019974">
    <property type="entry name" value="XPG_CS"/>
</dbReference>
<dbReference type="Proteomes" id="UP000663699">
    <property type="component" value="Chromosome 2"/>
</dbReference>
<keyword evidence="7 16" id="KW-0378">Hydrolase</keyword>
<comment type="cofactor">
    <cofactor evidence="16">
        <name>Mg(2+)</name>
        <dbReference type="ChEBI" id="CHEBI:18420"/>
    </cofactor>
    <text evidence="16">Binds 2 magnesium ions per subunit. They probably participate in the reaction catalyzed by the enzyme. May bind an additional third magnesium ion after substrate binding.</text>
</comment>
<dbReference type="SUPFAM" id="SSF88723">
    <property type="entry name" value="PIN domain-like"/>
    <property type="match status" value="1"/>
</dbReference>
<dbReference type="GO" id="GO:0017108">
    <property type="term" value="F:5'-flap endonuclease activity"/>
    <property type="evidence" value="ECO:0007669"/>
    <property type="project" value="UniProtKB-UniRule"/>
</dbReference>
<keyword evidence="9 16" id="KW-0460">Magnesium</keyword>
<dbReference type="CDD" id="cd09867">
    <property type="entry name" value="PIN_FEN1"/>
    <property type="match status" value="1"/>
</dbReference>
<dbReference type="GO" id="GO:0003677">
    <property type="term" value="F:DNA binding"/>
    <property type="evidence" value="ECO:0007669"/>
    <property type="project" value="UniProtKB-UniRule"/>
</dbReference>
<evidence type="ECO:0000256" key="16">
    <source>
        <dbReference type="HAMAP-Rule" id="MF_03140"/>
    </source>
</evidence>
<dbReference type="GO" id="GO:0005654">
    <property type="term" value="C:nucleoplasm"/>
    <property type="evidence" value="ECO:0007669"/>
    <property type="project" value="UniProtKB-SubCell"/>
</dbReference>
<dbReference type="OrthoDB" id="1937206at2759"/>
<dbReference type="PANTHER" id="PTHR11081">
    <property type="entry name" value="FLAP ENDONUCLEASE FAMILY MEMBER"/>
    <property type="match status" value="1"/>
</dbReference>
<comment type="similarity">
    <text evidence="14 16">Belongs to the XPG/RAD2 endonuclease family. FEN1 subfamily.</text>
</comment>
<dbReference type="SMART" id="SM00484">
    <property type="entry name" value="XPGI"/>
    <property type="match status" value="1"/>
</dbReference>
<dbReference type="Gene3D" id="1.10.150.20">
    <property type="entry name" value="5' to 3' exonuclease, C-terminal subdomain"/>
    <property type="match status" value="1"/>
</dbReference>
<dbReference type="InterPro" id="IPR029060">
    <property type="entry name" value="PIN-like_dom_sf"/>
</dbReference>
<feature type="domain" description="XPG N-terminal" evidence="19">
    <location>
        <begin position="1"/>
        <end position="124"/>
    </location>
</feature>
<name>A0A899FUW2_9ASCO</name>
<evidence type="ECO:0000256" key="12">
    <source>
        <dbReference type="ARBA" id="ARBA00023242"/>
    </source>
</evidence>
<sequence length="387" mass="44345">MGIKHLYQLLEEHASSCIKLNNIDHYFGRKVAIDASMSIYQFLIAVRQQDGQQLMTETGETTRWKTFSFIFQIRIDLSSHLTGIFYRTLRMCDNGIKPCYVFDGSPPKLKSGELAKRLERREEAVKLHSEAKEAGSVEDINKFSKRIVRVTREHSEECKKLLKLMGIPCINAPCEAEAQCAALAKSGKAYKLYTFASINILRHLTFSEQRKEPITEVNLEKALKELYMPLEQFVDLCILLGCDYCEPIKGIGPKRALELIREHKSLDTFISSADGSKYQIPENWPYKDARDLFLNPDVANPETLELKWESPDAKGLLEFLVKEKGFSEERVNNGILRLEKALKSSQQVRLDNFFKVIPKPDEANNVGKRKAQENTHANKKNRTNKKK</sequence>
<evidence type="ECO:0000256" key="6">
    <source>
        <dbReference type="ARBA" id="ARBA00022763"/>
    </source>
</evidence>
<evidence type="ECO:0000313" key="20">
    <source>
        <dbReference type="EMBL" id="QSL64453.1"/>
    </source>
</evidence>
<evidence type="ECO:0000256" key="10">
    <source>
        <dbReference type="ARBA" id="ARBA00023128"/>
    </source>
</evidence>
<protein>
    <recommendedName>
        <fullName evidence="16">Flap endonuclease 1</fullName>
        <shortName evidence="16">FEN-1</shortName>
        <ecNumber evidence="16">3.1.-.-</ecNumber>
    </recommendedName>
    <alternativeName>
        <fullName evidence="16">Flap structure-specific endonuclease 1</fullName>
    </alternativeName>
</protein>
<keyword evidence="11 16" id="KW-0234">DNA repair</keyword>
<keyword evidence="12 16" id="KW-0539">Nucleus</keyword>
<dbReference type="Pfam" id="PF00752">
    <property type="entry name" value="XPG_N"/>
    <property type="match status" value="1"/>
</dbReference>
<dbReference type="FunFam" id="3.40.50.1010:FF:000016">
    <property type="entry name" value="Flap endonuclease 1"/>
    <property type="match status" value="1"/>
</dbReference>
<dbReference type="InterPro" id="IPR008918">
    <property type="entry name" value="HhH2"/>
</dbReference>
<dbReference type="PRINTS" id="PR00853">
    <property type="entry name" value="XPGRADSUPER"/>
</dbReference>
<keyword evidence="2 16" id="KW-0235">DNA replication</keyword>
<evidence type="ECO:0000259" key="19">
    <source>
        <dbReference type="SMART" id="SM00485"/>
    </source>
</evidence>
<dbReference type="AlphaFoldDB" id="A0A899FUW2"/>
<dbReference type="GO" id="GO:0043137">
    <property type="term" value="P:DNA replication, removal of RNA primer"/>
    <property type="evidence" value="ECO:0007669"/>
    <property type="project" value="UniProtKB-UniRule"/>
</dbReference>
<keyword evidence="1 16" id="KW-0597">Phosphoprotein</keyword>
<comment type="subcellular location">
    <subcellularLocation>
        <location evidence="16">Nucleus</location>
        <location evidence="16">Nucleolus</location>
    </subcellularLocation>
    <subcellularLocation>
        <location evidence="16">Nucleus</location>
        <location evidence="16">Nucleoplasm</location>
    </subcellularLocation>
    <subcellularLocation>
        <location evidence="16">Mitochondrion</location>
    </subcellularLocation>
    <text evidence="16">Resides mostly in the nucleoli and relocalizes to the nucleoplasm upon DNA damage.</text>
</comment>
<dbReference type="GO" id="GO:0005730">
    <property type="term" value="C:nucleolus"/>
    <property type="evidence" value="ECO:0007669"/>
    <property type="project" value="UniProtKB-SubCell"/>
</dbReference>
<keyword evidence="10 16" id="KW-0496">Mitochondrion</keyword>
<dbReference type="InterPro" id="IPR006085">
    <property type="entry name" value="XPG_DNA_repair_N"/>
</dbReference>
<dbReference type="SMART" id="SM00485">
    <property type="entry name" value="XPGN"/>
    <property type="match status" value="1"/>
</dbReference>
<dbReference type="Pfam" id="PF00867">
    <property type="entry name" value="XPG_I"/>
    <property type="match status" value="1"/>
</dbReference>
<dbReference type="PROSITE" id="PS00841">
    <property type="entry name" value="XPG_1"/>
    <property type="match status" value="1"/>
</dbReference>
<keyword evidence="4 16" id="KW-0479">Metal-binding</keyword>
<dbReference type="EC" id="3.1.-.-" evidence="16"/>
<keyword evidence="6 16" id="KW-0227">DNA damage</keyword>
<evidence type="ECO:0000256" key="3">
    <source>
        <dbReference type="ARBA" id="ARBA00022722"/>
    </source>
</evidence>
<reference evidence="20" key="1">
    <citation type="submission" date="2020-06" db="EMBL/GenBank/DDBJ databases">
        <title>Genomes of multiple members of Pneumocystis genus reveal paths to human pathogen Pneumocystis jirovecii.</title>
        <authorList>
            <person name="Cisse O.H."/>
            <person name="Ma L."/>
            <person name="Dekker J."/>
            <person name="Khil P."/>
            <person name="Jo J."/>
            <person name="Brenchley J."/>
            <person name="Blair R."/>
            <person name="Pahar B."/>
            <person name="Chabe M."/>
            <person name="Van Rompay K.A."/>
            <person name="Keesler R."/>
            <person name="Sukura A."/>
            <person name="Hirsch V."/>
            <person name="Kutty G."/>
            <person name="Liu Y."/>
            <person name="Peng L."/>
            <person name="Chen J."/>
            <person name="Song J."/>
            <person name="Weissenbacher-Lang C."/>
            <person name="Xu J."/>
            <person name="Upham N.S."/>
            <person name="Stajich J.E."/>
            <person name="Cuomo C.A."/>
            <person name="Cushion M.T."/>
            <person name="Kovacs J.A."/>
        </authorList>
    </citation>
    <scope>NUCLEOTIDE SEQUENCE</scope>
    <source>
        <strain evidence="20">2A</strain>
    </source>
</reference>
<organism evidence="20 21">
    <name type="scientific">Pneumocystis wakefieldiae</name>
    <dbReference type="NCBI Taxonomy" id="38082"/>
    <lineage>
        <taxon>Eukaryota</taxon>
        <taxon>Fungi</taxon>
        <taxon>Dikarya</taxon>
        <taxon>Ascomycota</taxon>
        <taxon>Taphrinomycotina</taxon>
        <taxon>Pneumocystomycetes</taxon>
        <taxon>Pneumocystaceae</taxon>
        <taxon>Pneumocystis</taxon>
    </lineage>
</organism>
<gene>
    <name evidence="20" type="ORF">MERGE_001754</name>
</gene>
<dbReference type="SMART" id="SM00279">
    <property type="entry name" value="HhH2"/>
    <property type="match status" value="1"/>
</dbReference>
<evidence type="ECO:0000259" key="18">
    <source>
        <dbReference type="SMART" id="SM00484"/>
    </source>
</evidence>
<dbReference type="EMBL" id="CP054533">
    <property type="protein sequence ID" value="QSL64453.1"/>
    <property type="molecule type" value="Genomic_DNA"/>
</dbReference>
<evidence type="ECO:0000256" key="14">
    <source>
        <dbReference type="ARBA" id="ARBA00034726"/>
    </source>
</evidence>
<dbReference type="FunFam" id="1.10.150.20:FF:000009">
    <property type="entry name" value="Flap endonuclease 1"/>
    <property type="match status" value="1"/>
</dbReference>
<dbReference type="HAMAP" id="MF_00614">
    <property type="entry name" value="Fen"/>
    <property type="match status" value="1"/>
</dbReference>
<keyword evidence="21" id="KW-1185">Reference proteome</keyword>
<evidence type="ECO:0000256" key="17">
    <source>
        <dbReference type="SAM" id="MobiDB-lite"/>
    </source>
</evidence>
<feature type="domain" description="XPG-I" evidence="18">
    <location>
        <begin position="163"/>
        <end position="228"/>
    </location>
</feature>
<dbReference type="PANTHER" id="PTHR11081:SF9">
    <property type="entry name" value="FLAP ENDONUCLEASE 1"/>
    <property type="match status" value="1"/>
</dbReference>
<dbReference type="GO" id="GO:0005739">
    <property type="term" value="C:mitochondrion"/>
    <property type="evidence" value="ECO:0007669"/>
    <property type="project" value="UniProtKB-SubCell"/>
</dbReference>
<dbReference type="InterPro" id="IPR006084">
    <property type="entry name" value="XPG/Rad2"/>
</dbReference>
<dbReference type="PROSITE" id="PS00842">
    <property type="entry name" value="XPG_2"/>
    <property type="match status" value="1"/>
</dbReference>
<keyword evidence="5 16" id="KW-0255">Endonuclease</keyword>
<evidence type="ECO:0000256" key="1">
    <source>
        <dbReference type="ARBA" id="ARBA00022553"/>
    </source>
</evidence>
<evidence type="ECO:0000256" key="13">
    <source>
        <dbReference type="ARBA" id="ARBA00029382"/>
    </source>
</evidence>